<dbReference type="AlphaFoldDB" id="A0A643F010"/>
<keyword evidence="1" id="KW-0812">Transmembrane</keyword>
<keyword evidence="1" id="KW-0472">Membrane</keyword>
<comment type="caution">
    <text evidence="2">The sequence shown here is derived from an EMBL/GenBank/DDBJ whole genome shotgun (WGS) entry which is preliminary data.</text>
</comment>
<organism evidence="2">
    <name type="scientific">Brucella pituitosa</name>
    <dbReference type="NCBI Taxonomy" id="571256"/>
    <lineage>
        <taxon>Bacteria</taxon>
        <taxon>Pseudomonadati</taxon>
        <taxon>Pseudomonadota</taxon>
        <taxon>Alphaproteobacteria</taxon>
        <taxon>Hyphomicrobiales</taxon>
        <taxon>Brucellaceae</taxon>
        <taxon>Brucella/Ochrobactrum group</taxon>
        <taxon>Brucella</taxon>
    </lineage>
</organism>
<name>A0A643F010_9HYPH</name>
<sequence length="61" mass="6509">MTRNQKGFIYGACFILFGLIMGGIQWLLTGINDDFGAGVFVGALIGVGLFALASRNVRETP</sequence>
<evidence type="ECO:0000313" key="2">
    <source>
        <dbReference type="EMBL" id="KAB0571086.1"/>
    </source>
</evidence>
<reference evidence="2" key="1">
    <citation type="submission" date="2019-09" db="EMBL/GenBank/DDBJ databases">
        <title>Draft genome sequences of 48 bacterial type strains from the CCUG.</title>
        <authorList>
            <person name="Tunovic T."/>
            <person name="Pineiro-Iglesias B."/>
            <person name="Unosson C."/>
            <person name="Inganas E."/>
            <person name="Ohlen M."/>
            <person name="Cardew S."/>
            <person name="Jensie-Markopoulos S."/>
            <person name="Salva-Serra F."/>
            <person name="Jaen-Luchoro D."/>
            <person name="Karlsson R."/>
            <person name="Svensson-Stadler L."/>
            <person name="Chun J."/>
            <person name="Moore E."/>
        </authorList>
    </citation>
    <scope>NUCLEOTIDE SEQUENCE</scope>
    <source>
        <strain evidence="2">CCUG 50899</strain>
    </source>
</reference>
<proteinExistence type="predicted"/>
<keyword evidence="1" id="KW-1133">Transmembrane helix</keyword>
<feature type="transmembrane region" description="Helical" evidence="1">
    <location>
        <begin position="35"/>
        <end position="53"/>
    </location>
</feature>
<protein>
    <submittedName>
        <fullName evidence="2">Uncharacterized protein</fullName>
    </submittedName>
</protein>
<feature type="transmembrane region" description="Helical" evidence="1">
    <location>
        <begin position="7"/>
        <end position="29"/>
    </location>
</feature>
<gene>
    <name evidence="2" type="ORF">F7Q93_14070</name>
</gene>
<accession>A0A643F010</accession>
<dbReference type="RefSeq" id="WP_128093746.1">
    <property type="nucleotide sequence ID" value="NZ_JBHEEN010000005.1"/>
</dbReference>
<evidence type="ECO:0000256" key="1">
    <source>
        <dbReference type="SAM" id="Phobius"/>
    </source>
</evidence>
<dbReference type="EMBL" id="VZPE01000005">
    <property type="protein sequence ID" value="KAB0571086.1"/>
    <property type="molecule type" value="Genomic_DNA"/>
</dbReference>